<evidence type="ECO:0000313" key="2">
    <source>
        <dbReference type="EMBL" id="KOG85609.1"/>
    </source>
</evidence>
<feature type="region of interest" description="Disordered" evidence="1">
    <location>
        <begin position="1"/>
        <end position="33"/>
    </location>
</feature>
<keyword evidence="3" id="KW-1185">Reference proteome</keyword>
<comment type="caution">
    <text evidence="2">The sequence shown here is derived from an EMBL/GenBank/DDBJ whole genome shotgun (WGS) entry which is preliminary data.</text>
</comment>
<sequence>KGRQEPEAVRPKVTEPREAGAKSKAATEERSETGRFTVDGREFRVLGVTGDGDCLFASVLAGGYRQGVAGQVLHLDVPGLRDHVADWLMSEGADARTTVAELDELGFADLPDATDPEAWQRLGSSLLEYAPNRATAEMLGARQLVAAALRDTRLWNTPLFDHAPLVLARALDVNIRVVQEGVPTQSFNPGARGGTLYVHYNGEDHYQAMGPVEPVRPARPVRPAPPVQQSAQLLQQHQQQPAEQRRSSGFASLAERLRATRAKLKRWGGGPSPA</sequence>
<dbReference type="Proteomes" id="UP000037020">
    <property type="component" value="Unassembled WGS sequence"/>
</dbReference>
<name>A0ABR5IWT5_9ACTN</name>
<gene>
    <name evidence="2" type="ORF">ADK38_35705</name>
</gene>
<dbReference type="Gene3D" id="3.90.70.80">
    <property type="match status" value="1"/>
</dbReference>
<dbReference type="CDD" id="cd22744">
    <property type="entry name" value="OTU"/>
    <property type="match status" value="1"/>
</dbReference>
<dbReference type="EMBL" id="LGUT01003313">
    <property type="protein sequence ID" value="KOG85609.1"/>
    <property type="molecule type" value="Genomic_DNA"/>
</dbReference>
<evidence type="ECO:0008006" key="4">
    <source>
        <dbReference type="Google" id="ProtNLM"/>
    </source>
</evidence>
<protein>
    <recommendedName>
        <fullName evidence="4">OTU domain-containing protein</fullName>
    </recommendedName>
</protein>
<evidence type="ECO:0000256" key="1">
    <source>
        <dbReference type="SAM" id="MobiDB-lite"/>
    </source>
</evidence>
<feature type="non-terminal residue" evidence="2">
    <location>
        <position position="1"/>
    </location>
</feature>
<reference evidence="2 3" key="1">
    <citation type="submission" date="2015-07" db="EMBL/GenBank/DDBJ databases">
        <authorList>
            <person name="Ju K.-S."/>
            <person name="Doroghazi J.R."/>
            <person name="Metcalf W.W."/>
        </authorList>
    </citation>
    <scope>NUCLEOTIDE SEQUENCE [LARGE SCALE GENOMIC DNA]</scope>
    <source>
        <strain evidence="2 3">NRRL B-3589</strain>
    </source>
</reference>
<proteinExistence type="predicted"/>
<accession>A0ABR5IWT5</accession>
<evidence type="ECO:0000313" key="3">
    <source>
        <dbReference type="Proteomes" id="UP000037020"/>
    </source>
</evidence>
<feature type="non-terminal residue" evidence="2">
    <location>
        <position position="274"/>
    </location>
</feature>
<feature type="region of interest" description="Disordered" evidence="1">
    <location>
        <begin position="211"/>
        <end position="251"/>
    </location>
</feature>
<organism evidence="2 3">
    <name type="scientific">Streptomyces varsoviensis</name>
    <dbReference type="NCBI Taxonomy" id="67373"/>
    <lineage>
        <taxon>Bacteria</taxon>
        <taxon>Bacillati</taxon>
        <taxon>Actinomycetota</taxon>
        <taxon>Actinomycetes</taxon>
        <taxon>Kitasatosporales</taxon>
        <taxon>Streptomycetaceae</taxon>
        <taxon>Streptomyces</taxon>
    </lineage>
</organism>
<feature type="compositionally biased region" description="Low complexity" evidence="1">
    <location>
        <begin position="227"/>
        <end position="242"/>
    </location>
</feature>